<dbReference type="PANTHER" id="PTHR14649">
    <property type="entry name" value="ZINC FINGER C2HC DOMAIN-CONTAINING PROTEIN 1C"/>
    <property type="match status" value="1"/>
</dbReference>
<protein>
    <submittedName>
        <fullName evidence="8">Zinc finger C2HC domain-containing protein 1C</fullName>
    </submittedName>
</protein>
<dbReference type="InterPro" id="IPR049899">
    <property type="entry name" value="Znf_C2HC_C3H"/>
</dbReference>
<sequence>DSGDHPSAEVLHRQPPSAVKEERLGQCSLCGRKFLCARLEKHMSICSKIQESQRKVFDSRKARARGTELERYQHLKSSESLQDKAPIKSNWKQKHESLMKIVQQAHQVQQALSKGGKMSDLPPLPPIENPDYVSCPYCSRRFAPRVAERHIPKCKNIKSKPPPPQQR</sequence>
<dbReference type="InterPro" id="IPR026104">
    <property type="entry name" value="ZNF_C2HC_dom_1C"/>
</dbReference>
<reference evidence="8 9" key="1">
    <citation type="submission" date="2014-04" db="EMBL/GenBank/DDBJ databases">
        <title>Genome evolution of avian class.</title>
        <authorList>
            <person name="Zhang G."/>
            <person name="Li C."/>
        </authorList>
    </citation>
    <scope>NUCLEOTIDE SEQUENCE [LARGE SCALE GENOMIC DNA]</scope>
    <source>
        <strain evidence="8">BGI_N331</strain>
    </source>
</reference>
<keyword evidence="2" id="KW-0479">Metal-binding</keyword>
<dbReference type="Pfam" id="PF13913">
    <property type="entry name" value="zf-C2HC_2"/>
    <property type="match status" value="2"/>
</dbReference>
<dbReference type="PANTHER" id="PTHR14649:SF1">
    <property type="entry name" value="ZINC FINGER C2HC DOMAIN-CONTAINING PROTEIN 1C"/>
    <property type="match status" value="1"/>
</dbReference>
<proteinExistence type="inferred from homology"/>
<feature type="domain" description="C2HC/C3H-type" evidence="7">
    <location>
        <begin position="131"/>
        <end position="160"/>
    </location>
</feature>
<evidence type="ECO:0000256" key="2">
    <source>
        <dbReference type="ARBA" id="ARBA00022723"/>
    </source>
</evidence>
<comment type="similarity">
    <text evidence="1">Belongs to the ZC2HC1 family.</text>
</comment>
<keyword evidence="5" id="KW-0175">Coiled coil</keyword>
<name>A0A091QDJ9_MERNU</name>
<accession>A0A091QDJ9</accession>
<dbReference type="Proteomes" id="UP000052967">
    <property type="component" value="Unassembled WGS sequence"/>
</dbReference>
<organism evidence="8 9">
    <name type="scientific">Merops nubicus</name>
    <name type="common">Northern carmine bee-eater</name>
    <dbReference type="NCBI Taxonomy" id="57421"/>
    <lineage>
        <taxon>Eukaryota</taxon>
        <taxon>Metazoa</taxon>
        <taxon>Chordata</taxon>
        <taxon>Craniata</taxon>
        <taxon>Vertebrata</taxon>
        <taxon>Euteleostomi</taxon>
        <taxon>Archelosauria</taxon>
        <taxon>Archosauria</taxon>
        <taxon>Dinosauria</taxon>
        <taxon>Saurischia</taxon>
        <taxon>Theropoda</taxon>
        <taxon>Coelurosauria</taxon>
        <taxon>Aves</taxon>
        <taxon>Neognathae</taxon>
        <taxon>Neoaves</taxon>
        <taxon>Telluraves</taxon>
        <taxon>Coraciimorphae</taxon>
        <taxon>Coraciiformes</taxon>
        <taxon>Meropidae</taxon>
        <taxon>Merops</taxon>
    </lineage>
</organism>
<feature type="domain" description="C2HC/C3H-type" evidence="7">
    <location>
        <begin position="23"/>
        <end position="52"/>
    </location>
</feature>
<feature type="non-terminal residue" evidence="8">
    <location>
        <position position="1"/>
    </location>
</feature>
<evidence type="ECO:0000256" key="3">
    <source>
        <dbReference type="ARBA" id="ARBA00022771"/>
    </source>
</evidence>
<dbReference type="PROSITE" id="PS52027">
    <property type="entry name" value="ZF_C2HC_C3H"/>
    <property type="match status" value="2"/>
</dbReference>
<dbReference type="GO" id="GO:0008270">
    <property type="term" value="F:zinc ion binding"/>
    <property type="evidence" value="ECO:0007669"/>
    <property type="project" value="UniProtKB-KW"/>
</dbReference>
<keyword evidence="4" id="KW-0862">Zinc</keyword>
<gene>
    <name evidence="8" type="ORF">N331_11965</name>
</gene>
<evidence type="ECO:0000256" key="1">
    <source>
        <dbReference type="ARBA" id="ARBA00010843"/>
    </source>
</evidence>
<feature type="non-terminal residue" evidence="8">
    <location>
        <position position="167"/>
    </location>
</feature>
<keyword evidence="9" id="KW-1185">Reference proteome</keyword>
<dbReference type="AlphaFoldDB" id="A0A091QDJ9"/>
<evidence type="ECO:0000256" key="4">
    <source>
        <dbReference type="ARBA" id="ARBA00022833"/>
    </source>
</evidence>
<dbReference type="EMBL" id="KK694533">
    <property type="protein sequence ID" value="KFQ23475.1"/>
    <property type="molecule type" value="Genomic_DNA"/>
</dbReference>
<evidence type="ECO:0000259" key="7">
    <source>
        <dbReference type="PROSITE" id="PS52027"/>
    </source>
</evidence>
<evidence type="ECO:0000256" key="5">
    <source>
        <dbReference type="ARBA" id="ARBA00023054"/>
    </source>
</evidence>
<keyword evidence="3 6" id="KW-0863">Zinc-finger</keyword>
<evidence type="ECO:0000256" key="6">
    <source>
        <dbReference type="PROSITE-ProRule" id="PRU01371"/>
    </source>
</evidence>
<dbReference type="Gene3D" id="3.30.160.60">
    <property type="entry name" value="Classic Zinc Finger"/>
    <property type="match status" value="2"/>
</dbReference>
<evidence type="ECO:0000313" key="8">
    <source>
        <dbReference type="EMBL" id="KFQ23475.1"/>
    </source>
</evidence>
<evidence type="ECO:0000313" key="9">
    <source>
        <dbReference type="Proteomes" id="UP000052967"/>
    </source>
</evidence>